<dbReference type="InterPro" id="IPR015433">
    <property type="entry name" value="PI3/4_kinase"/>
</dbReference>
<feature type="transmembrane region" description="Helical" evidence="9">
    <location>
        <begin position="143"/>
        <end position="168"/>
    </location>
</feature>
<evidence type="ECO:0000256" key="7">
    <source>
        <dbReference type="ARBA" id="ARBA00023242"/>
    </source>
</evidence>
<dbReference type="FunFam" id="1.10.1070.11:FF:000016">
    <property type="entry name" value="PIK1p Phosphatidylinositol 4-kinase"/>
    <property type="match status" value="1"/>
</dbReference>
<evidence type="ECO:0000259" key="10">
    <source>
        <dbReference type="PROSITE" id="PS50290"/>
    </source>
</evidence>
<keyword evidence="9" id="KW-0812">Transmembrane</keyword>
<name>A0A371C2G5_YARLL</name>
<dbReference type="EMBL" id="KZ859031">
    <property type="protein sequence ID" value="RDW24515.1"/>
    <property type="molecule type" value="Genomic_DNA"/>
</dbReference>
<comment type="catalytic activity">
    <reaction evidence="1">
        <text>a 1,2-diacyl-sn-glycero-3-phospho-(1D-myo-inositol) + ATP = a 1,2-diacyl-sn-glycero-3-phospho-(1D-myo-inositol 4-phosphate) + ADP + H(+)</text>
        <dbReference type="Rhea" id="RHEA:19877"/>
        <dbReference type="ChEBI" id="CHEBI:15378"/>
        <dbReference type="ChEBI" id="CHEBI:30616"/>
        <dbReference type="ChEBI" id="CHEBI:57880"/>
        <dbReference type="ChEBI" id="CHEBI:58178"/>
        <dbReference type="ChEBI" id="CHEBI:456216"/>
        <dbReference type="EC" id="2.7.1.67"/>
    </reaction>
</comment>
<dbReference type="VEuPathDB" id="FungiDB:YALI0_B02376g"/>
<evidence type="ECO:0000256" key="1">
    <source>
        <dbReference type="ARBA" id="ARBA00001686"/>
    </source>
</evidence>
<dbReference type="GO" id="GO:0046854">
    <property type="term" value="P:phosphatidylinositol phosphate biosynthetic process"/>
    <property type="evidence" value="ECO:0007669"/>
    <property type="project" value="InterPro"/>
</dbReference>
<evidence type="ECO:0000256" key="3">
    <source>
        <dbReference type="ARBA" id="ARBA00006209"/>
    </source>
</evidence>
<dbReference type="Gene3D" id="3.30.1010.10">
    <property type="entry name" value="Phosphatidylinositol 3-kinase Catalytic Subunit, Chain A, domain 4"/>
    <property type="match status" value="1"/>
</dbReference>
<dbReference type="GO" id="GO:0005634">
    <property type="term" value="C:nucleus"/>
    <property type="evidence" value="ECO:0007669"/>
    <property type="project" value="UniProtKB-SubCell"/>
</dbReference>
<dbReference type="Pfam" id="PF00454">
    <property type="entry name" value="PI3_PI4_kinase"/>
    <property type="match status" value="1"/>
</dbReference>
<sequence>MQYQRNSSLRRFVESDQFTLFRCLSYLERYAGDIGIHFYLCQKLLSFPRDEIEFILPQLVQLLITVETESMALEDIILDLSNVSAHCALLTFWQLQAHLTDLGDDPESFGFQVSRRVYNKLQYILFNIGEPPNSRIRENPMPAMVLASAIMGAIGMPQMAAAVGPIALSQGRKQRSYVFQIAPKLTRSRSTVEADRDALLQRKWRTISQSGVALPSKREKHQHEHFRDAPKATPYKNSSFSAPDLQNAYHSAPDLRPSNEWDGTRTPVSLEFDDAPDFESEEPRDTSPDDIEERAKDDQRKILRSNYFRCETQFMSALQQISARLLQVPKQARHAALKAELTLLNQELPAEVDIPLLVPSDTMRKNPTHHRIVRVPPAESAVLNSAERVPFLILIEYLEDDMTFDPECAKNKEVLEHADKKKYIFDLTVNHKKSSHARTPSLGRYHDEDAASIKSNRSATSIANSLVGSTIAELEELGIAEDDELPAEDADIGDISVISMDEETQAERVKQSVLNTLSHLQESMPSPKLHDVANSPYQSSPRTSDLSFASSYKFEKAPEDPVNHLELPDVASVATQMRTAAIMLTQLDSSTGSKLSKDEIASIKARIIDNMQVMEETTLDDRDLSLSKGAAGERKLENDLKTGGMMKSSDPSHAKLGEDWESKKARIRSKSPYGHLPNWQLASVIAKTGNDLRQEAFACQLIQAMKRIWDDAETGVWVKEMKILITSDTSGLIETINNGLSIHSIKKALETSNVVQTTAATQTTTKYVPTLTEYWKQTFGDEDSDRYQNSLNAFVRSLAAYSIICYILQIKDRHNGNILLDTDGHIMHIDFGFMLSNSPGGVGLEAAPFKLTYEYVELMGGMTSPHFELYRQLMKDAFKNLRKQAESIILLVDMMLQDSALPCFQLGPATTQYLRQRFQLQLSDSDLDHFVDTSLIQKSVGNIYTRIYDHFQLYTQGIYS</sequence>
<comment type="similarity">
    <text evidence="3">Belongs to the PI3/PI4-kinase family. Type III PI4K subfamily.</text>
</comment>
<dbReference type="SUPFAM" id="SSF48371">
    <property type="entry name" value="ARM repeat"/>
    <property type="match status" value="1"/>
</dbReference>
<evidence type="ECO:0000259" key="11">
    <source>
        <dbReference type="PROSITE" id="PS51545"/>
    </source>
</evidence>
<dbReference type="InterPro" id="IPR011009">
    <property type="entry name" value="Kinase-like_dom_sf"/>
</dbReference>
<evidence type="ECO:0000256" key="5">
    <source>
        <dbReference type="ARBA" id="ARBA00022679"/>
    </source>
</evidence>
<evidence type="ECO:0000256" key="4">
    <source>
        <dbReference type="ARBA" id="ARBA00012169"/>
    </source>
</evidence>
<evidence type="ECO:0000256" key="8">
    <source>
        <dbReference type="SAM" id="MobiDB-lite"/>
    </source>
</evidence>
<dbReference type="VEuPathDB" id="FungiDB:YALI1_B03719g"/>
<feature type="compositionally biased region" description="Polar residues" evidence="8">
    <location>
        <begin position="535"/>
        <end position="544"/>
    </location>
</feature>
<dbReference type="Pfam" id="PF21245">
    <property type="entry name" value="PI4KB-PIK1_PIK"/>
    <property type="match status" value="1"/>
</dbReference>
<feature type="region of interest" description="Disordered" evidence="8">
    <location>
        <begin position="210"/>
        <end position="298"/>
    </location>
</feature>
<dbReference type="PANTHER" id="PTHR10048:SF22">
    <property type="entry name" value="PHOSPHATIDYLINOSITOL 4-KINASE BETA"/>
    <property type="match status" value="1"/>
</dbReference>
<dbReference type="InterPro" id="IPR057754">
    <property type="entry name" value="PI4-kinase_beta/PIK1_cat"/>
</dbReference>
<dbReference type="PANTHER" id="PTHR10048">
    <property type="entry name" value="PHOSPHATIDYLINOSITOL KINASE"/>
    <property type="match status" value="1"/>
</dbReference>
<feature type="region of interest" description="Disordered" evidence="8">
    <location>
        <begin position="523"/>
        <end position="544"/>
    </location>
</feature>
<dbReference type="Proteomes" id="UP000256601">
    <property type="component" value="Unassembled WGS sequence"/>
</dbReference>
<dbReference type="Gene3D" id="6.10.140.1260">
    <property type="match status" value="1"/>
</dbReference>
<dbReference type="SMART" id="SM00146">
    <property type="entry name" value="PI3Kc"/>
    <property type="match status" value="1"/>
</dbReference>
<feature type="compositionally biased region" description="Basic and acidic residues" evidence="8">
    <location>
        <begin position="281"/>
        <end position="298"/>
    </location>
</feature>
<dbReference type="InterPro" id="IPR021601">
    <property type="entry name" value="Phosphatidylino_kinase_fungi"/>
</dbReference>
<dbReference type="GO" id="GO:0048015">
    <property type="term" value="P:phosphatidylinositol-mediated signaling"/>
    <property type="evidence" value="ECO:0007669"/>
    <property type="project" value="TreeGrafter"/>
</dbReference>
<dbReference type="InterPro" id="IPR018936">
    <property type="entry name" value="PI3/4_kinase_CS"/>
</dbReference>
<organism evidence="12 13">
    <name type="scientific">Yarrowia lipolytica</name>
    <name type="common">Candida lipolytica</name>
    <dbReference type="NCBI Taxonomy" id="4952"/>
    <lineage>
        <taxon>Eukaryota</taxon>
        <taxon>Fungi</taxon>
        <taxon>Dikarya</taxon>
        <taxon>Ascomycota</taxon>
        <taxon>Saccharomycotina</taxon>
        <taxon>Dipodascomycetes</taxon>
        <taxon>Dipodascales</taxon>
        <taxon>Dipodascales incertae sedis</taxon>
        <taxon>Yarrowia</taxon>
    </lineage>
</organism>
<keyword evidence="6 12" id="KW-0418">Kinase</keyword>
<feature type="domain" description="PIK helical" evidence="11">
    <location>
        <begin position="1"/>
        <end position="119"/>
    </location>
</feature>
<dbReference type="InterPro" id="IPR049160">
    <property type="entry name" value="PI4KB-PIK1_PIK"/>
</dbReference>
<dbReference type="InterPro" id="IPR036940">
    <property type="entry name" value="PI3/4_kinase_cat_sf"/>
</dbReference>
<keyword evidence="7" id="KW-0539">Nucleus</keyword>
<keyword evidence="5" id="KW-0808">Transferase</keyword>
<reference evidence="12 13" key="1">
    <citation type="submission" date="2018-07" db="EMBL/GenBank/DDBJ databases">
        <title>Draft Genome Assemblies for Five Robust Yarrowia lipolytica Strains Exhibiting High Lipid Production and Pentose Sugar Utilization and Sugar Alcohol Secretion from Undetoxified Lignocellulosic Biomass Hydrolysates.</title>
        <authorList>
            <consortium name="DOE Joint Genome Institute"/>
            <person name="Walker C."/>
            <person name="Ryu S."/>
            <person name="Na H."/>
            <person name="Zane M."/>
            <person name="LaButti K."/>
            <person name="Lipzen A."/>
            <person name="Haridas S."/>
            <person name="Barry K."/>
            <person name="Grigoriev I.V."/>
            <person name="Quarterman J."/>
            <person name="Slininger P."/>
            <person name="Dien B."/>
            <person name="Trinh C.T."/>
        </authorList>
    </citation>
    <scope>NUCLEOTIDE SEQUENCE [LARGE SCALE GENOMIC DNA]</scope>
    <source>
        <strain evidence="12 13">YB392</strain>
    </source>
</reference>
<feature type="compositionally biased region" description="Basic and acidic residues" evidence="8">
    <location>
        <begin position="221"/>
        <end position="230"/>
    </location>
</feature>
<protein>
    <recommendedName>
        <fullName evidence="4">1-phosphatidylinositol 4-kinase</fullName>
        <ecNumber evidence="4">2.7.1.67</ecNumber>
    </recommendedName>
</protein>
<gene>
    <name evidence="12" type="ORF">B0I71DRAFT_134175</name>
</gene>
<dbReference type="GO" id="GO:0004430">
    <property type="term" value="F:1-phosphatidylinositol 4-kinase activity"/>
    <property type="evidence" value="ECO:0007669"/>
    <property type="project" value="UniProtKB-EC"/>
</dbReference>
<evidence type="ECO:0000256" key="2">
    <source>
        <dbReference type="ARBA" id="ARBA00004123"/>
    </source>
</evidence>
<dbReference type="PROSITE" id="PS00916">
    <property type="entry name" value="PI3_4_KINASE_2"/>
    <property type="match status" value="1"/>
</dbReference>
<proteinExistence type="inferred from homology"/>
<evidence type="ECO:0000256" key="9">
    <source>
        <dbReference type="SAM" id="Phobius"/>
    </source>
</evidence>
<dbReference type="FunFam" id="3.30.1010.10:FF:000021">
    <property type="entry name" value="Phosphatidylinositol 4-kinase"/>
    <property type="match status" value="1"/>
</dbReference>
<dbReference type="InterPro" id="IPR001263">
    <property type="entry name" value="PI3K_accessory_dom"/>
</dbReference>
<evidence type="ECO:0000313" key="12">
    <source>
        <dbReference type="EMBL" id="RDW24515.1"/>
    </source>
</evidence>
<keyword evidence="9" id="KW-0472">Membrane</keyword>
<dbReference type="GO" id="GO:0016192">
    <property type="term" value="P:vesicle-mediated transport"/>
    <property type="evidence" value="ECO:0007669"/>
    <property type="project" value="UniProtKB-ARBA"/>
</dbReference>
<keyword evidence="9" id="KW-1133">Transmembrane helix</keyword>
<dbReference type="EC" id="2.7.1.67" evidence="4"/>
<evidence type="ECO:0000313" key="13">
    <source>
        <dbReference type="Proteomes" id="UP000256601"/>
    </source>
</evidence>
<dbReference type="CDD" id="cd05168">
    <property type="entry name" value="PI4Kc_III_beta"/>
    <property type="match status" value="1"/>
</dbReference>
<evidence type="ECO:0000256" key="6">
    <source>
        <dbReference type="ARBA" id="ARBA00022777"/>
    </source>
</evidence>
<dbReference type="PROSITE" id="PS51545">
    <property type="entry name" value="PIK_HELICAL"/>
    <property type="match status" value="1"/>
</dbReference>
<feature type="compositionally biased region" description="Acidic residues" evidence="8">
    <location>
        <begin position="271"/>
        <end position="280"/>
    </location>
</feature>
<accession>A0A371C2G5</accession>
<dbReference type="GO" id="GO:0016020">
    <property type="term" value="C:membrane"/>
    <property type="evidence" value="ECO:0007669"/>
    <property type="project" value="TreeGrafter"/>
</dbReference>
<comment type="subcellular location">
    <subcellularLocation>
        <location evidence="2">Nucleus</location>
    </subcellularLocation>
</comment>
<dbReference type="OrthoDB" id="10264149at2759"/>
<dbReference type="Pfam" id="PF11522">
    <property type="entry name" value="Pik1"/>
    <property type="match status" value="1"/>
</dbReference>
<dbReference type="AlphaFoldDB" id="A0A371C2G5"/>
<dbReference type="InterPro" id="IPR000403">
    <property type="entry name" value="PI3/4_kinase_cat_dom"/>
</dbReference>
<dbReference type="InterPro" id="IPR016024">
    <property type="entry name" value="ARM-type_fold"/>
</dbReference>
<dbReference type="Gene3D" id="1.10.1070.11">
    <property type="entry name" value="Phosphatidylinositol 3-/4-kinase, catalytic domain"/>
    <property type="match status" value="1"/>
</dbReference>
<dbReference type="PROSITE" id="PS50290">
    <property type="entry name" value="PI3_4_KINASE_3"/>
    <property type="match status" value="1"/>
</dbReference>
<dbReference type="GO" id="GO:0005737">
    <property type="term" value="C:cytoplasm"/>
    <property type="evidence" value="ECO:0007669"/>
    <property type="project" value="TreeGrafter"/>
</dbReference>
<dbReference type="SUPFAM" id="SSF56112">
    <property type="entry name" value="Protein kinase-like (PK-like)"/>
    <property type="match status" value="1"/>
</dbReference>
<feature type="domain" description="PI3K/PI4K catalytic" evidence="10">
    <location>
        <begin position="658"/>
        <end position="943"/>
    </location>
</feature>